<evidence type="ECO:0000313" key="3">
    <source>
        <dbReference type="EMBL" id="AQK93914.1"/>
    </source>
</evidence>
<feature type="region of interest" description="Disordered" evidence="1">
    <location>
        <begin position="212"/>
        <end position="236"/>
    </location>
</feature>
<feature type="compositionally biased region" description="Polar residues" evidence="1">
    <location>
        <begin position="118"/>
        <end position="127"/>
    </location>
</feature>
<organism evidence="3">
    <name type="scientific">Zea mays</name>
    <name type="common">Maize</name>
    <dbReference type="NCBI Taxonomy" id="4577"/>
    <lineage>
        <taxon>Eukaryota</taxon>
        <taxon>Viridiplantae</taxon>
        <taxon>Streptophyta</taxon>
        <taxon>Embryophyta</taxon>
        <taxon>Tracheophyta</taxon>
        <taxon>Spermatophyta</taxon>
        <taxon>Magnoliopsida</taxon>
        <taxon>Liliopsida</taxon>
        <taxon>Poales</taxon>
        <taxon>Poaceae</taxon>
        <taxon>PACMAD clade</taxon>
        <taxon>Panicoideae</taxon>
        <taxon>Andropogonodae</taxon>
        <taxon>Andropogoneae</taxon>
        <taxon>Tripsacinae</taxon>
        <taxon>Zea</taxon>
    </lineage>
</organism>
<name>A0A1D6FQL7_MAIZE</name>
<dbReference type="InterPro" id="IPR008546">
    <property type="entry name" value="VAN3-bd-like_auxin_canal"/>
</dbReference>
<feature type="domain" description="VAN3-binding protein-like auxin canalisation" evidence="2">
    <location>
        <begin position="25"/>
        <end position="89"/>
    </location>
</feature>
<dbReference type="EMBL" id="CM000784">
    <property type="protein sequence ID" value="AQK93914.1"/>
    <property type="molecule type" value="Genomic_DNA"/>
</dbReference>
<proteinExistence type="predicted"/>
<reference evidence="3" key="1">
    <citation type="submission" date="2015-12" db="EMBL/GenBank/DDBJ databases">
        <title>Update maize B73 reference genome by single molecule sequencing technologies.</title>
        <authorList>
            <consortium name="Maize Genome Sequencing Project"/>
            <person name="Ware D."/>
        </authorList>
    </citation>
    <scope>NUCLEOTIDE SEQUENCE</scope>
    <source>
        <tissue evidence="3">Seedling</tissue>
    </source>
</reference>
<feature type="region of interest" description="Disordered" evidence="1">
    <location>
        <begin position="81"/>
        <end position="168"/>
    </location>
</feature>
<protein>
    <recommendedName>
        <fullName evidence="2">VAN3-binding protein-like auxin canalisation domain-containing protein</fullName>
    </recommendedName>
</protein>
<dbReference type="PaxDb" id="4577-AC209962.3_FGP004"/>
<accession>A0A1D6FQL7</accession>
<evidence type="ECO:0000259" key="2">
    <source>
        <dbReference type="Pfam" id="PF05703"/>
    </source>
</evidence>
<sequence length="236" mass="25380">MTDAGAARARRPGSGGDGDLPLRPPKSPRDPLEFLSRSWSVSPFAANDVSRARAPVQASVSAIAEDVAEDLDAASRSSFSFVSAAHHRRHPRPVESRPRHPHRASSCAVLLPRWDPHASSSPTSRNRPGSHHDRRGRRQGQEDGQRRRRGPPAPPAEVTAGPTGVPVPLLEHVSSAANNVSRARAPALASGSAIVEDVAGDLDAASRSFSFVSAAHHRRHPRPVESRPRHPRRASR</sequence>
<dbReference type="InParanoid" id="A0A1D6FQL7"/>
<evidence type="ECO:0000256" key="1">
    <source>
        <dbReference type="SAM" id="MobiDB-lite"/>
    </source>
</evidence>
<dbReference type="Pfam" id="PF05703">
    <property type="entry name" value="Auxin_canalis"/>
    <property type="match status" value="1"/>
</dbReference>
<feature type="compositionally biased region" description="Basic residues" evidence="1">
    <location>
        <begin position="128"/>
        <end position="138"/>
    </location>
</feature>
<gene>
    <name evidence="3" type="ORF">ZEAMMB73_Zm00001d010342</name>
</gene>
<dbReference type="AlphaFoldDB" id="A0A1D6FQL7"/>
<feature type="region of interest" description="Disordered" evidence="1">
    <location>
        <begin position="1"/>
        <end position="33"/>
    </location>
</feature>